<evidence type="ECO:0000313" key="1">
    <source>
        <dbReference type="EMBL" id="SMH70518.1"/>
    </source>
</evidence>
<dbReference type="InterPro" id="IPR023198">
    <property type="entry name" value="PGP-like_dom2"/>
</dbReference>
<dbReference type="InterPro" id="IPR041492">
    <property type="entry name" value="HAD_2"/>
</dbReference>
<reference evidence="2" key="1">
    <citation type="submission" date="2017-03" db="EMBL/GenBank/DDBJ databases">
        <authorList>
            <person name="Herbold C."/>
        </authorList>
    </citation>
    <scope>NUCLEOTIDE SEQUENCE [LARGE SCALE GENOMIC DNA]</scope>
</reference>
<dbReference type="SFLD" id="SFLDS00003">
    <property type="entry name" value="Haloacid_Dehalogenase"/>
    <property type="match status" value="1"/>
</dbReference>
<dbReference type="InterPro" id="IPR050155">
    <property type="entry name" value="HAD-like_hydrolase_sf"/>
</dbReference>
<sequence>MRDQKKLVVDIKNIVQILDICSTNQEQYTVYCPVNNEKPNPQQSLTAVSCETLMHTIIFDFDGTIADTLSVVIRIANKFADHYGYKKIPLSDLPKLREKKPSAVLKHLGISIFKLPIVARKIRFEMNKEIINLKTAVDIRETLVHLKENGCVLGILTTNSRENVMEFLKKNDLELFDFVYSGRAVFGKSRLLKKMMKEKTIPHEDPIYVGDEIRDVEAAKKAGIRVIGVSWGYNSKNALLKFHPDHVIEEPEELKSIILN</sequence>
<keyword evidence="2" id="KW-1185">Reference proteome</keyword>
<dbReference type="Gene3D" id="1.10.150.240">
    <property type="entry name" value="Putative phosphatase, domain 2"/>
    <property type="match status" value="1"/>
</dbReference>
<dbReference type="Proteomes" id="UP000230607">
    <property type="component" value="Chromosome 1"/>
</dbReference>
<dbReference type="AlphaFoldDB" id="A0A2H1FCM8"/>
<dbReference type="GO" id="GO:0005829">
    <property type="term" value="C:cytosol"/>
    <property type="evidence" value="ECO:0007669"/>
    <property type="project" value="TreeGrafter"/>
</dbReference>
<dbReference type="PANTHER" id="PTHR43434:SF13">
    <property type="entry name" value="PHOSPHOGLYCOLATE PHOSPHATASE"/>
    <property type="match status" value="1"/>
</dbReference>
<dbReference type="GO" id="GO:0006281">
    <property type="term" value="P:DNA repair"/>
    <property type="evidence" value="ECO:0007669"/>
    <property type="project" value="TreeGrafter"/>
</dbReference>
<accession>A0A2H1FCM8</accession>
<dbReference type="EMBL" id="LT841358">
    <property type="protein sequence ID" value="SMH70518.1"/>
    <property type="molecule type" value="Genomic_DNA"/>
</dbReference>
<name>A0A2H1FCM8_9ARCH</name>
<dbReference type="SUPFAM" id="SSF56784">
    <property type="entry name" value="HAD-like"/>
    <property type="match status" value="1"/>
</dbReference>
<organism evidence="1 2">
    <name type="scientific">Candidatus Nitrosotalea okcheonensis</name>
    <dbReference type="NCBI Taxonomy" id="1903276"/>
    <lineage>
        <taxon>Archaea</taxon>
        <taxon>Nitrososphaerota</taxon>
        <taxon>Nitrososphaeria</taxon>
        <taxon>Nitrosotaleales</taxon>
        <taxon>Nitrosotaleaceae</taxon>
        <taxon>Nitrosotalea</taxon>
    </lineage>
</organism>
<gene>
    <name evidence="1" type="ORF">NCS_10325</name>
</gene>
<dbReference type="Pfam" id="PF13419">
    <property type="entry name" value="HAD_2"/>
    <property type="match status" value="1"/>
</dbReference>
<keyword evidence="1" id="KW-0378">Hydrolase</keyword>
<dbReference type="PANTHER" id="PTHR43434">
    <property type="entry name" value="PHOSPHOGLYCOLATE PHOSPHATASE"/>
    <property type="match status" value="1"/>
</dbReference>
<dbReference type="GO" id="GO:0008967">
    <property type="term" value="F:phosphoglycolate phosphatase activity"/>
    <property type="evidence" value="ECO:0007669"/>
    <property type="project" value="TreeGrafter"/>
</dbReference>
<protein>
    <submittedName>
        <fullName evidence="1">HAD-superfamily hydrolase, subfamily IA, variant 1 (Modular protein)</fullName>
    </submittedName>
</protein>
<evidence type="ECO:0000313" key="2">
    <source>
        <dbReference type="Proteomes" id="UP000230607"/>
    </source>
</evidence>
<proteinExistence type="predicted"/>
<dbReference type="Gene3D" id="3.40.50.1000">
    <property type="entry name" value="HAD superfamily/HAD-like"/>
    <property type="match status" value="1"/>
</dbReference>
<dbReference type="InterPro" id="IPR036412">
    <property type="entry name" value="HAD-like_sf"/>
</dbReference>
<dbReference type="SFLD" id="SFLDG01129">
    <property type="entry name" value="C1.5:_HAD__Beta-PGM__Phosphata"/>
    <property type="match status" value="1"/>
</dbReference>
<dbReference type="InterPro" id="IPR023214">
    <property type="entry name" value="HAD_sf"/>
</dbReference>